<evidence type="ECO:0008006" key="3">
    <source>
        <dbReference type="Google" id="ProtNLM"/>
    </source>
</evidence>
<protein>
    <recommendedName>
        <fullName evidence="3">Immunity protein 50</fullName>
    </recommendedName>
</protein>
<dbReference type="RefSeq" id="WP_310951300.1">
    <property type="nucleotide sequence ID" value="NZ_JAVLUS010000013.1"/>
</dbReference>
<evidence type="ECO:0000313" key="2">
    <source>
        <dbReference type="Proteomes" id="UP001265083"/>
    </source>
</evidence>
<evidence type="ECO:0000313" key="1">
    <source>
        <dbReference type="EMBL" id="MDS1115302.1"/>
    </source>
</evidence>
<gene>
    <name evidence="1" type="ORF">RD149_16205</name>
</gene>
<proteinExistence type="predicted"/>
<dbReference type="EMBL" id="JAVLUS010000013">
    <property type="protein sequence ID" value="MDS1115302.1"/>
    <property type="molecule type" value="Genomic_DNA"/>
</dbReference>
<comment type="caution">
    <text evidence="1">The sequence shown here is derived from an EMBL/GenBank/DDBJ whole genome shotgun (WGS) entry which is preliminary data.</text>
</comment>
<dbReference type="Proteomes" id="UP001265083">
    <property type="component" value="Unassembled WGS sequence"/>
</dbReference>
<organism evidence="1 2">
    <name type="scientific">Gordonia westfalica</name>
    <dbReference type="NCBI Taxonomy" id="158898"/>
    <lineage>
        <taxon>Bacteria</taxon>
        <taxon>Bacillati</taxon>
        <taxon>Actinomycetota</taxon>
        <taxon>Actinomycetes</taxon>
        <taxon>Mycobacteriales</taxon>
        <taxon>Gordoniaceae</taxon>
        <taxon>Gordonia</taxon>
    </lineage>
</organism>
<reference evidence="1 2" key="1">
    <citation type="submission" date="2023-08" db="EMBL/GenBank/DDBJ databases">
        <title>Bioegradation of LLDPE and BLDPE plastic by marine bacteria from coast plastic debris.</title>
        <authorList>
            <person name="Rong Z."/>
        </authorList>
    </citation>
    <scope>NUCLEOTIDE SEQUENCE [LARGE SCALE GENOMIC DNA]</scope>
    <source>
        <strain evidence="1 2">Z-2</strain>
    </source>
</reference>
<name>A0ABU2GVZ1_9ACTN</name>
<sequence>MTCQWQHDEFKQKTDNLPALPLRVETDEHEFAVDISSMFIDGVNYNDEPSNNAHVQLTRFANNDPKEQLPPVLEYEISLDFGPRTCPITMSPQAAIHVGSFLIQAGTAALRDLAENSAFLSEGVTA</sequence>
<accession>A0ABU2GVZ1</accession>
<keyword evidence="2" id="KW-1185">Reference proteome</keyword>